<evidence type="ECO:0000259" key="4">
    <source>
        <dbReference type="PROSITE" id="PS51118"/>
    </source>
</evidence>
<protein>
    <submittedName>
        <fullName evidence="5">Transcriptional regulator, HxlR family</fullName>
    </submittedName>
</protein>
<gene>
    <name evidence="5" type="ORF">SAMN05444351_2557</name>
</gene>
<keyword evidence="2" id="KW-0238">DNA-binding</keyword>
<proteinExistence type="predicted"/>
<evidence type="ECO:0000256" key="1">
    <source>
        <dbReference type="ARBA" id="ARBA00023015"/>
    </source>
</evidence>
<organism evidence="5 6">
    <name type="scientific">Geodermatophilus nigrescens</name>
    <dbReference type="NCBI Taxonomy" id="1070870"/>
    <lineage>
        <taxon>Bacteria</taxon>
        <taxon>Bacillati</taxon>
        <taxon>Actinomycetota</taxon>
        <taxon>Actinomycetes</taxon>
        <taxon>Geodermatophilales</taxon>
        <taxon>Geodermatophilaceae</taxon>
        <taxon>Geodermatophilus</taxon>
    </lineage>
</organism>
<evidence type="ECO:0000256" key="2">
    <source>
        <dbReference type="ARBA" id="ARBA00023125"/>
    </source>
</evidence>
<keyword evidence="1" id="KW-0805">Transcription regulation</keyword>
<accession>A0A1M5JLQ6</accession>
<dbReference type="InterPro" id="IPR036390">
    <property type="entry name" value="WH_DNA-bd_sf"/>
</dbReference>
<sequence length="120" mass="13218">MTTAHLPTCGPKDVYAANCPCRSVLDLLADKWSALALGALEDGPRRFGAVRQRLQGISPKVLTAVLRRLEEARLVDRTVYPAVPLHVEYALTDLGRDATVPLAALRTWVEQNIDRFPARA</sequence>
<evidence type="ECO:0000256" key="3">
    <source>
        <dbReference type="ARBA" id="ARBA00023163"/>
    </source>
</evidence>
<reference evidence="5 6" key="1">
    <citation type="submission" date="2016-11" db="EMBL/GenBank/DDBJ databases">
        <authorList>
            <person name="Jaros S."/>
            <person name="Januszkiewicz K."/>
            <person name="Wedrychowicz H."/>
        </authorList>
    </citation>
    <scope>NUCLEOTIDE SEQUENCE [LARGE SCALE GENOMIC DNA]</scope>
    <source>
        <strain evidence="5 6">DSM 45408</strain>
    </source>
</reference>
<dbReference type="EMBL" id="FQVX01000002">
    <property type="protein sequence ID" value="SHG41502.1"/>
    <property type="molecule type" value="Genomic_DNA"/>
</dbReference>
<keyword evidence="6" id="KW-1185">Reference proteome</keyword>
<dbReference type="PROSITE" id="PS51118">
    <property type="entry name" value="HTH_HXLR"/>
    <property type="match status" value="1"/>
</dbReference>
<dbReference type="PANTHER" id="PTHR33204:SF37">
    <property type="entry name" value="HTH-TYPE TRANSCRIPTIONAL REGULATOR YODB"/>
    <property type="match status" value="1"/>
</dbReference>
<name>A0A1M5JLQ6_9ACTN</name>
<evidence type="ECO:0000313" key="6">
    <source>
        <dbReference type="Proteomes" id="UP000184471"/>
    </source>
</evidence>
<dbReference type="AlphaFoldDB" id="A0A1M5JLQ6"/>
<dbReference type="SUPFAM" id="SSF46785">
    <property type="entry name" value="Winged helix' DNA-binding domain"/>
    <property type="match status" value="1"/>
</dbReference>
<dbReference type="Gene3D" id="1.10.10.10">
    <property type="entry name" value="Winged helix-like DNA-binding domain superfamily/Winged helix DNA-binding domain"/>
    <property type="match status" value="1"/>
</dbReference>
<dbReference type="InterPro" id="IPR002577">
    <property type="entry name" value="HTH_HxlR"/>
</dbReference>
<keyword evidence="3" id="KW-0804">Transcription</keyword>
<feature type="domain" description="HTH hxlR-type" evidence="4">
    <location>
        <begin position="19"/>
        <end position="117"/>
    </location>
</feature>
<dbReference type="GO" id="GO:0003677">
    <property type="term" value="F:DNA binding"/>
    <property type="evidence" value="ECO:0007669"/>
    <property type="project" value="UniProtKB-KW"/>
</dbReference>
<dbReference type="Pfam" id="PF01638">
    <property type="entry name" value="HxlR"/>
    <property type="match status" value="1"/>
</dbReference>
<evidence type="ECO:0000313" key="5">
    <source>
        <dbReference type="EMBL" id="SHG41502.1"/>
    </source>
</evidence>
<dbReference type="Proteomes" id="UP000184471">
    <property type="component" value="Unassembled WGS sequence"/>
</dbReference>
<dbReference type="PANTHER" id="PTHR33204">
    <property type="entry name" value="TRANSCRIPTIONAL REGULATOR, MARR FAMILY"/>
    <property type="match status" value="1"/>
</dbReference>
<dbReference type="STRING" id="1070870.SAMN05444351_2557"/>
<dbReference type="InterPro" id="IPR036388">
    <property type="entry name" value="WH-like_DNA-bd_sf"/>
</dbReference>
<dbReference type="RefSeq" id="WP_073420819.1">
    <property type="nucleotide sequence ID" value="NZ_FQVX01000002.1"/>
</dbReference>